<dbReference type="Gene3D" id="3.30.420.10">
    <property type="entry name" value="Ribonuclease H-like superfamily/Ribonuclease H"/>
    <property type="match status" value="1"/>
</dbReference>
<sequence>MRGPNLRDDERVKIVTILFESLAKGKPKYGKITELASEFQLNRKTITELWNKAKKQPQEGVPVNVNSLIPGKTGPERLICPLQEISELATTIGHTPSTVERWIRKWLIRSHSSAVHPELTQDNMYLRLHFVRGKLYFDKIINCLKFKDMNNIIHIDEQWFNMTKATQKYYLVKGGDVPYRSCKSKRFIVKIMFIAAVSRPIYSENGDVLFDGKVGIFPFTFKEPAKRNSRNRVANTMVTKSIVCINRINIVVQQDNAKPHISNNDPEFVQAATSDGFNIQLQQQPANSPDLNVLDLGFFRSIQSLQYSRAAKTVDELVMNVQQVYENVKIDSLDNVWLSFQACMVEIMKRRDQNDYSLPHLKKAAARRAGTLPRDLTISEDLVAECMQFLITISKDGDLEDIMADLSGQQQ</sequence>
<evidence type="ECO:0008006" key="3">
    <source>
        <dbReference type="Google" id="ProtNLM"/>
    </source>
</evidence>
<dbReference type="Proteomes" id="UP001443914">
    <property type="component" value="Unassembled WGS sequence"/>
</dbReference>
<dbReference type="InterPro" id="IPR036397">
    <property type="entry name" value="RNaseH_sf"/>
</dbReference>
<dbReference type="PANTHER" id="PTHR47169">
    <property type="entry name" value="OS01G0541250 PROTEIN"/>
    <property type="match status" value="1"/>
</dbReference>
<comment type="caution">
    <text evidence="1">The sequence shown here is derived from an EMBL/GenBank/DDBJ whole genome shotgun (WGS) entry which is preliminary data.</text>
</comment>
<gene>
    <name evidence="1" type="ORF">RND81_13G075800</name>
</gene>
<dbReference type="EMBL" id="JBDFQZ010000013">
    <property type="protein sequence ID" value="KAK9668658.1"/>
    <property type="molecule type" value="Genomic_DNA"/>
</dbReference>
<dbReference type="AlphaFoldDB" id="A0AAW1H3K1"/>
<dbReference type="GO" id="GO:0003676">
    <property type="term" value="F:nucleic acid binding"/>
    <property type="evidence" value="ECO:0007669"/>
    <property type="project" value="InterPro"/>
</dbReference>
<accession>A0AAW1H3K1</accession>
<keyword evidence="2" id="KW-1185">Reference proteome</keyword>
<dbReference type="PANTHER" id="PTHR47169:SF2">
    <property type="entry name" value="OS01G0541250 PROTEIN"/>
    <property type="match status" value="1"/>
</dbReference>
<proteinExistence type="predicted"/>
<name>A0AAW1H3K1_SAPOF</name>
<evidence type="ECO:0000313" key="2">
    <source>
        <dbReference type="Proteomes" id="UP001443914"/>
    </source>
</evidence>
<protein>
    <recommendedName>
        <fullName evidence="3">Transposase</fullName>
    </recommendedName>
</protein>
<organism evidence="1 2">
    <name type="scientific">Saponaria officinalis</name>
    <name type="common">Common soapwort</name>
    <name type="synonym">Lychnis saponaria</name>
    <dbReference type="NCBI Taxonomy" id="3572"/>
    <lineage>
        <taxon>Eukaryota</taxon>
        <taxon>Viridiplantae</taxon>
        <taxon>Streptophyta</taxon>
        <taxon>Embryophyta</taxon>
        <taxon>Tracheophyta</taxon>
        <taxon>Spermatophyta</taxon>
        <taxon>Magnoliopsida</taxon>
        <taxon>eudicotyledons</taxon>
        <taxon>Gunneridae</taxon>
        <taxon>Pentapetalae</taxon>
        <taxon>Caryophyllales</taxon>
        <taxon>Caryophyllaceae</taxon>
        <taxon>Caryophylleae</taxon>
        <taxon>Saponaria</taxon>
    </lineage>
</organism>
<evidence type="ECO:0000313" key="1">
    <source>
        <dbReference type="EMBL" id="KAK9668658.1"/>
    </source>
</evidence>
<reference evidence="1" key="1">
    <citation type="submission" date="2024-03" db="EMBL/GenBank/DDBJ databases">
        <title>WGS assembly of Saponaria officinalis var. Norfolk2.</title>
        <authorList>
            <person name="Jenkins J."/>
            <person name="Shu S."/>
            <person name="Grimwood J."/>
            <person name="Barry K."/>
            <person name="Goodstein D."/>
            <person name="Schmutz J."/>
            <person name="Leebens-Mack J."/>
            <person name="Osbourn A."/>
        </authorList>
    </citation>
    <scope>NUCLEOTIDE SEQUENCE [LARGE SCALE GENOMIC DNA]</scope>
    <source>
        <strain evidence="1">JIC</strain>
    </source>
</reference>